<dbReference type="InParanoid" id="A0A136IYW9"/>
<evidence type="ECO:0000313" key="1">
    <source>
        <dbReference type="EMBL" id="KXJ90088.1"/>
    </source>
</evidence>
<dbReference type="EMBL" id="KQ964253">
    <property type="protein sequence ID" value="KXJ90088.1"/>
    <property type="molecule type" value="Genomic_DNA"/>
</dbReference>
<proteinExistence type="predicted"/>
<dbReference type="InterPro" id="IPR035994">
    <property type="entry name" value="Nucleoside_phosphorylase_sf"/>
</dbReference>
<dbReference type="Proteomes" id="UP000070501">
    <property type="component" value="Unassembled WGS sequence"/>
</dbReference>
<accession>A0A136IYW9</accession>
<keyword evidence="2" id="KW-1185">Reference proteome</keyword>
<gene>
    <name evidence="1" type="ORF">Micbo1qcDRAFT_164585</name>
</gene>
<dbReference type="AlphaFoldDB" id="A0A136IYW9"/>
<dbReference type="GO" id="GO:0009116">
    <property type="term" value="P:nucleoside metabolic process"/>
    <property type="evidence" value="ECO:0007669"/>
    <property type="project" value="InterPro"/>
</dbReference>
<feature type="non-terminal residue" evidence="1">
    <location>
        <position position="83"/>
    </location>
</feature>
<protein>
    <submittedName>
        <fullName evidence="1">Uncharacterized protein</fullName>
    </submittedName>
</protein>
<dbReference type="Gene3D" id="3.40.50.1580">
    <property type="entry name" value="Nucleoside phosphorylase domain"/>
    <property type="match status" value="1"/>
</dbReference>
<reference evidence="2" key="1">
    <citation type="submission" date="2016-02" db="EMBL/GenBank/DDBJ databases">
        <title>Draft genome sequence of Microdochium bolleyi, a fungal endophyte of beachgrass.</title>
        <authorList>
            <consortium name="DOE Joint Genome Institute"/>
            <person name="David A.S."/>
            <person name="May G."/>
            <person name="Haridas S."/>
            <person name="Lim J."/>
            <person name="Wang M."/>
            <person name="Labutti K."/>
            <person name="Lipzen A."/>
            <person name="Barry K."/>
            <person name="Grigoriev I.V."/>
        </authorList>
    </citation>
    <scope>NUCLEOTIDE SEQUENCE [LARGE SCALE GENOMIC DNA]</scope>
    <source>
        <strain evidence="2">J235TASD1</strain>
    </source>
</reference>
<name>A0A136IYW9_9PEZI</name>
<dbReference type="SUPFAM" id="SSF53167">
    <property type="entry name" value="Purine and uridine phosphorylases"/>
    <property type="match status" value="1"/>
</dbReference>
<organism evidence="1 2">
    <name type="scientific">Microdochium bolleyi</name>
    <dbReference type="NCBI Taxonomy" id="196109"/>
    <lineage>
        <taxon>Eukaryota</taxon>
        <taxon>Fungi</taxon>
        <taxon>Dikarya</taxon>
        <taxon>Ascomycota</taxon>
        <taxon>Pezizomycotina</taxon>
        <taxon>Sordariomycetes</taxon>
        <taxon>Xylariomycetidae</taxon>
        <taxon>Xylariales</taxon>
        <taxon>Microdochiaceae</taxon>
        <taxon>Microdochium</taxon>
    </lineage>
</organism>
<evidence type="ECO:0000313" key="2">
    <source>
        <dbReference type="Proteomes" id="UP000070501"/>
    </source>
</evidence>
<sequence>MLYPNVIVIRGISDYADSHKNDTFHDWAALTAGATACAFLERLLLKKVYKCPANNRSLARGMPASRAVRKSASTYTGKECFHC</sequence>
<dbReference type="GO" id="GO:0003824">
    <property type="term" value="F:catalytic activity"/>
    <property type="evidence" value="ECO:0007669"/>
    <property type="project" value="InterPro"/>
</dbReference>